<proteinExistence type="predicted"/>
<evidence type="ECO:0000313" key="1">
    <source>
        <dbReference type="EMBL" id="PJZ30930.1"/>
    </source>
</evidence>
<dbReference type="Proteomes" id="UP000231919">
    <property type="component" value="Unassembled WGS sequence"/>
</dbReference>
<keyword evidence="2" id="KW-1185">Reference proteome</keyword>
<dbReference type="EMBL" id="NPDP01000006">
    <property type="protein sequence ID" value="PJZ30930.1"/>
    <property type="molecule type" value="Genomic_DNA"/>
</dbReference>
<gene>
    <name evidence="1" type="ORF">CH378_04635</name>
</gene>
<comment type="caution">
    <text evidence="1">The sequence shown here is derived from an EMBL/GenBank/DDBJ whole genome shotgun (WGS) entry which is preliminary data.</text>
</comment>
<name>A0ABX4NC90_9LEPT</name>
<organism evidence="1 2">
    <name type="scientific">Leptospira kmetyi</name>
    <dbReference type="NCBI Taxonomy" id="408139"/>
    <lineage>
        <taxon>Bacteria</taxon>
        <taxon>Pseudomonadati</taxon>
        <taxon>Spirochaetota</taxon>
        <taxon>Spirochaetia</taxon>
        <taxon>Leptospirales</taxon>
        <taxon>Leptospiraceae</taxon>
        <taxon>Leptospira</taxon>
    </lineage>
</organism>
<evidence type="ECO:0000313" key="2">
    <source>
        <dbReference type="Proteomes" id="UP000231919"/>
    </source>
</evidence>
<sequence length="79" mass="9742">MEQGFNSPWRYHPSSIPFFLLSKDLNCQIRLCLRAVVFLKKLEFRFWFHKNKKNIQILEYFEFMMRFASAIVLPRFMFV</sequence>
<reference evidence="1 2" key="1">
    <citation type="submission" date="2017-07" db="EMBL/GenBank/DDBJ databases">
        <title>Leptospira spp. isolated from tropical soils.</title>
        <authorList>
            <person name="Thibeaux R."/>
            <person name="Iraola G."/>
            <person name="Ferres I."/>
            <person name="Bierque E."/>
            <person name="Girault D."/>
            <person name="Soupe-Gilbert M.-E."/>
            <person name="Picardeau M."/>
            <person name="Goarant C."/>
        </authorList>
    </citation>
    <scope>NUCLEOTIDE SEQUENCE [LARGE SCALE GENOMIC DNA]</scope>
    <source>
        <strain evidence="1 2">JW2-C-B1</strain>
    </source>
</reference>
<accession>A0ABX4NC90</accession>
<protein>
    <submittedName>
        <fullName evidence="1">Uncharacterized protein</fullName>
    </submittedName>
</protein>